<comment type="caution">
    <text evidence="3">The sequence shown here is derived from an EMBL/GenBank/DDBJ whole genome shotgun (WGS) entry which is preliminary data.</text>
</comment>
<dbReference type="InterPro" id="IPR041208">
    <property type="entry name" value="Cap15"/>
</dbReference>
<name>A0A923FWF3_9PSED</name>
<dbReference type="AlphaFoldDB" id="A0A923FWF3"/>
<reference evidence="4" key="3">
    <citation type="submission" date="2021-06" db="EMBL/GenBank/DDBJ databases">
        <title>Updating the genus Pseudomonas: Description of 43 new species and partition of the Pseudomonas putida group.</title>
        <authorList>
            <person name="Girard L."/>
            <person name="Lood C."/>
            <person name="Vandamme P."/>
            <person name="Rokni-Zadeh H."/>
            <person name="Van Noort V."/>
            <person name="Hofte M."/>
            <person name="Lavigne R."/>
            <person name="De Mot R."/>
        </authorList>
    </citation>
    <scope>NUCLEOTIDE SEQUENCE</scope>
    <source>
        <strain evidence="4">SWRI10</strain>
    </source>
</reference>
<evidence type="ECO:0000259" key="2">
    <source>
        <dbReference type="Pfam" id="PF18153"/>
    </source>
</evidence>
<accession>A0A923FWF3</accession>
<keyword evidence="1" id="KW-1133">Transmembrane helix</keyword>
<dbReference type="Proteomes" id="UP000599879">
    <property type="component" value="Unassembled WGS sequence"/>
</dbReference>
<keyword evidence="1" id="KW-0812">Transmembrane</keyword>
<evidence type="ECO:0000256" key="1">
    <source>
        <dbReference type="SAM" id="Phobius"/>
    </source>
</evidence>
<feature type="transmembrane region" description="Helical" evidence="1">
    <location>
        <begin position="44"/>
        <end position="64"/>
    </location>
</feature>
<reference evidence="3" key="1">
    <citation type="journal article" date="2020" name="Microorganisms">
        <title>Reliable Identification of Environmental Pseudomonas Isolates Using the rpoD Gene.</title>
        <authorList>
            <consortium name="The Broad Institute Genome Sequencing Platform"/>
            <person name="Girard L."/>
            <person name="Lood C."/>
            <person name="Rokni-Zadeh H."/>
            <person name="van Noort V."/>
            <person name="Lavigne R."/>
            <person name="De Mot R."/>
        </authorList>
    </citation>
    <scope>NUCLEOTIDE SEQUENCE</scope>
    <source>
        <strain evidence="3">SWRI10</strain>
    </source>
</reference>
<evidence type="ECO:0000313" key="3">
    <source>
        <dbReference type="EMBL" id="MBC3440141.1"/>
    </source>
</evidence>
<protein>
    <recommendedName>
        <fullName evidence="2">CD-NTase-associated protein 15 domain-containing protein</fullName>
    </recommendedName>
</protein>
<evidence type="ECO:0000313" key="4">
    <source>
        <dbReference type="EMBL" id="MBV4537954.1"/>
    </source>
</evidence>
<dbReference type="EMBL" id="JABWRE010000003">
    <property type="protein sequence ID" value="MBC3440141.1"/>
    <property type="molecule type" value="Genomic_DNA"/>
</dbReference>
<gene>
    <name evidence="4" type="ORF">HU737_018450</name>
    <name evidence="3" type="ORF">HU737_05590</name>
</gene>
<dbReference type="RefSeq" id="WP_186553713.1">
    <property type="nucleotide sequence ID" value="NZ_JABWRE020000001.1"/>
</dbReference>
<reference evidence="3" key="2">
    <citation type="submission" date="2020-07" db="EMBL/GenBank/DDBJ databases">
        <authorList>
            <person name="Lood C."/>
            <person name="Girard L."/>
        </authorList>
    </citation>
    <scope>NUCLEOTIDE SEQUENCE</scope>
    <source>
        <strain evidence="3">SWRI10</strain>
    </source>
</reference>
<sequence>MFSILSPIKLVVLICQIYAALVLFIVLALFFIDPDISKSYLLKIVLGGAGILEVTLLVTANFFWRKLWARFPVLNDYLFPDLNGVWSMKIHWSNNGEGGVVAARATVKQSLISVSMEVHSEGSDSETILVKTSKDSESGRPLMHYMYRVVPKSIGEEPSPPYEGASTLKLFSEEGGVLRGNYFTSRNTKGHFVLIR</sequence>
<organism evidence="3">
    <name type="scientific">Pseudomonas urmiensis</name>
    <dbReference type="NCBI Taxonomy" id="2745493"/>
    <lineage>
        <taxon>Bacteria</taxon>
        <taxon>Pseudomonadati</taxon>
        <taxon>Pseudomonadota</taxon>
        <taxon>Gammaproteobacteria</taxon>
        <taxon>Pseudomonadales</taxon>
        <taxon>Pseudomonadaceae</taxon>
        <taxon>Pseudomonas</taxon>
    </lineage>
</organism>
<proteinExistence type="predicted"/>
<feature type="domain" description="CD-NTase-associated protein 15" evidence="2">
    <location>
        <begin position="79"/>
        <end position="194"/>
    </location>
</feature>
<dbReference type="EMBL" id="JABWRE020000001">
    <property type="protein sequence ID" value="MBV4537954.1"/>
    <property type="molecule type" value="Genomic_DNA"/>
</dbReference>
<keyword evidence="1" id="KW-0472">Membrane</keyword>
<dbReference type="Pfam" id="PF18153">
    <property type="entry name" value="Cap15_CD_rec"/>
    <property type="match status" value="1"/>
</dbReference>
<feature type="transmembrane region" description="Helical" evidence="1">
    <location>
        <begin position="12"/>
        <end position="32"/>
    </location>
</feature>